<dbReference type="PANTHER" id="PTHR22950">
    <property type="entry name" value="AMINO ACID TRANSPORTER"/>
    <property type="match status" value="1"/>
</dbReference>
<dbReference type="Pfam" id="PF01490">
    <property type="entry name" value="Aa_trans"/>
    <property type="match status" value="1"/>
</dbReference>
<evidence type="ECO:0000256" key="1">
    <source>
        <dbReference type="ARBA" id="ARBA00004141"/>
    </source>
</evidence>
<feature type="transmembrane region" description="Helical" evidence="5">
    <location>
        <begin position="139"/>
        <end position="163"/>
    </location>
</feature>
<feature type="transmembrane region" description="Helical" evidence="5">
    <location>
        <begin position="244"/>
        <end position="260"/>
    </location>
</feature>
<evidence type="ECO:0000256" key="2">
    <source>
        <dbReference type="ARBA" id="ARBA00022692"/>
    </source>
</evidence>
<evidence type="ECO:0000313" key="7">
    <source>
        <dbReference type="EMBL" id="CAH0717456.1"/>
    </source>
</evidence>
<accession>A0A8J9UBP5</accession>
<evidence type="ECO:0000256" key="3">
    <source>
        <dbReference type="ARBA" id="ARBA00022989"/>
    </source>
</evidence>
<keyword evidence="8" id="KW-1185">Reference proteome</keyword>
<keyword evidence="3 5" id="KW-1133">Transmembrane helix</keyword>
<feature type="transmembrane region" description="Helical" evidence="5">
    <location>
        <begin position="75"/>
        <end position="97"/>
    </location>
</feature>
<protein>
    <recommendedName>
        <fullName evidence="6">Amino acid transporter transmembrane domain-containing protein</fullName>
    </recommendedName>
</protein>
<organism evidence="7 8">
    <name type="scientific">Brenthis ino</name>
    <name type="common">lesser marbled fritillary</name>
    <dbReference type="NCBI Taxonomy" id="405034"/>
    <lineage>
        <taxon>Eukaryota</taxon>
        <taxon>Metazoa</taxon>
        <taxon>Ecdysozoa</taxon>
        <taxon>Arthropoda</taxon>
        <taxon>Hexapoda</taxon>
        <taxon>Insecta</taxon>
        <taxon>Pterygota</taxon>
        <taxon>Neoptera</taxon>
        <taxon>Endopterygota</taxon>
        <taxon>Lepidoptera</taxon>
        <taxon>Glossata</taxon>
        <taxon>Ditrysia</taxon>
        <taxon>Papilionoidea</taxon>
        <taxon>Nymphalidae</taxon>
        <taxon>Heliconiinae</taxon>
        <taxon>Argynnini</taxon>
        <taxon>Brenthis</taxon>
    </lineage>
</organism>
<comment type="subcellular location">
    <subcellularLocation>
        <location evidence="1">Membrane</location>
        <topology evidence="1">Multi-pass membrane protein</topology>
    </subcellularLocation>
</comment>
<feature type="transmembrane region" description="Helical" evidence="5">
    <location>
        <begin position="387"/>
        <end position="407"/>
    </location>
</feature>
<keyword evidence="2 5" id="KW-0812">Transmembrane</keyword>
<reference evidence="7" key="1">
    <citation type="submission" date="2021-12" db="EMBL/GenBank/DDBJ databases">
        <authorList>
            <person name="Martin H S."/>
        </authorList>
    </citation>
    <scope>NUCLEOTIDE SEQUENCE</scope>
</reference>
<dbReference type="GO" id="GO:0015179">
    <property type="term" value="F:L-amino acid transmembrane transporter activity"/>
    <property type="evidence" value="ECO:0007669"/>
    <property type="project" value="TreeGrafter"/>
</dbReference>
<name>A0A8J9UBP5_9NEOP</name>
<feature type="transmembrane region" description="Helical" evidence="5">
    <location>
        <begin position="200"/>
        <end position="224"/>
    </location>
</feature>
<evidence type="ECO:0000259" key="6">
    <source>
        <dbReference type="Pfam" id="PF01490"/>
    </source>
</evidence>
<dbReference type="Proteomes" id="UP000838878">
    <property type="component" value="Chromosome 12"/>
</dbReference>
<dbReference type="OrthoDB" id="1684102at2759"/>
<feature type="non-terminal residue" evidence="7">
    <location>
        <position position="454"/>
    </location>
</feature>
<feature type="transmembrane region" description="Helical" evidence="5">
    <location>
        <begin position="318"/>
        <end position="343"/>
    </location>
</feature>
<dbReference type="AlphaFoldDB" id="A0A8J9UBP5"/>
<evidence type="ECO:0000256" key="4">
    <source>
        <dbReference type="ARBA" id="ARBA00023136"/>
    </source>
</evidence>
<gene>
    <name evidence="7" type="ORF">BINO364_LOCUS4059</name>
</gene>
<feature type="transmembrane region" description="Helical" evidence="5">
    <location>
        <begin position="175"/>
        <end position="193"/>
    </location>
</feature>
<evidence type="ECO:0000256" key="5">
    <source>
        <dbReference type="SAM" id="Phobius"/>
    </source>
</evidence>
<feature type="transmembrane region" description="Helical" evidence="5">
    <location>
        <begin position="272"/>
        <end position="298"/>
    </location>
</feature>
<feature type="domain" description="Amino acid transporter transmembrane" evidence="6">
    <location>
        <begin position="43"/>
        <end position="446"/>
    </location>
</feature>
<sequence length="454" mass="50456">MTQENIEEKNDDEFRMESTISLDGAGVDEKEDYNPFEHRNIAHPTSTLGSFFHLLKSSLGSGLLAMPAAFKHSGIIPGCIGTFIVAVIAAHCVHILVKTSRDICKECHVGCLSYTDTCVKVFKHGPKSLRSYTETVRHFVDYAMAGVCLGGTSVYVIFIASSLKNICDHFFPENKYAVEVYCAALLLPLILFTQVRHLKFLVPFSLFANLCLLLTFAVTCYYTFVDIPEMSSVKLVTNVGQWPLFISTAIFAMEGINVVMPVENEMSNPNHFLGCPGVLNITMGLVATLYAIVGLFGYLKYGEDVLGSITLNLPEDEVLALTTKILVAVAVFFTYFLQMYAPMDIMWTRIKGRVSQRFQNEGQILMRSLSVLLTVILAVAVPDLELLIGLVGAIFFSTLGLFIPVIVQTVHRWERGLGKCSYILWKNIILIFFYLVVLVSGCYSSITSIISRFT</sequence>
<dbReference type="GO" id="GO:0005774">
    <property type="term" value="C:vacuolar membrane"/>
    <property type="evidence" value="ECO:0007669"/>
    <property type="project" value="TreeGrafter"/>
</dbReference>
<dbReference type="InterPro" id="IPR013057">
    <property type="entry name" value="AA_transpt_TM"/>
</dbReference>
<dbReference type="PANTHER" id="PTHR22950:SF494">
    <property type="entry name" value="GH04538P"/>
    <property type="match status" value="1"/>
</dbReference>
<proteinExistence type="predicted"/>
<feature type="transmembrane region" description="Helical" evidence="5">
    <location>
        <begin position="364"/>
        <end position="381"/>
    </location>
</feature>
<evidence type="ECO:0000313" key="8">
    <source>
        <dbReference type="Proteomes" id="UP000838878"/>
    </source>
</evidence>
<keyword evidence="4 5" id="KW-0472">Membrane</keyword>
<feature type="transmembrane region" description="Helical" evidence="5">
    <location>
        <begin position="428"/>
        <end position="450"/>
    </location>
</feature>
<dbReference type="EMBL" id="OV170232">
    <property type="protein sequence ID" value="CAH0717456.1"/>
    <property type="molecule type" value="Genomic_DNA"/>
</dbReference>